<organism evidence="1 2">
    <name type="scientific">Chryseobacterium cucumeris</name>
    <dbReference type="NCBI Taxonomy" id="1813611"/>
    <lineage>
        <taxon>Bacteria</taxon>
        <taxon>Pseudomonadati</taxon>
        <taxon>Bacteroidota</taxon>
        <taxon>Flavobacteriia</taxon>
        <taxon>Flavobacteriales</taxon>
        <taxon>Weeksellaceae</taxon>
        <taxon>Chryseobacterium group</taxon>
        <taxon>Chryseobacterium</taxon>
    </lineage>
</organism>
<protein>
    <submittedName>
        <fullName evidence="1">GLPGLI family protein</fullName>
    </submittedName>
</protein>
<evidence type="ECO:0000313" key="2">
    <source>
        <dbReference type="Proteomes" id="UP000281899"/>
    </source>
</evidence>
<dbReference type="InterPro" id="IPR005901">
    <property type="entry name" value="GLPGLI"/>
</dbReference>
<name>A0ABX9XAV1_9FLAO</name>
<evidence type="ECO:0000313" key="1">
    <source>
        <dbReference type="EMBL" id="ROH94315.1"/>
    </source>
</evidence>
<keyword evidence="2" id="KW-1185">Reference proteome</keyword>
<dbReference type="NCBIfam" id="TIGR01200">
    <property type="entry name" value="GLPGLI"/>
    <property type="match status" value="1"/>
</dbReference>
<gene>
    <name evidence="1" type="ORF">EGI15_07435</name>
</gene>
<dbReference type="Proteomes" id="UP000281899">
    <property type="component" value="Unassembled WGS sequence"/>
</dbReference>
<reference evidence="1 2" key="1">
    <citation type="submission" date="2018-11" db="EMBL/GenBank/DDBJ databases">
        <title>Proposal to divide the Flavobacteriaceae and reorganize its genera based on Amino Acid Identity values calculated from whole genome sequences.</title>
        <authorList>
            <person name="Nicholson A.C."/>
            <person name="Gulvik C.A."/>
            <person name="Whitney A.M."/>
            <person name="Humrighouse B.W."/>
            <person name="Bell M."/>
            <person name="Holmes B."/>
            <person name="Steigerwalt A."/>
            <person name="Villarma A."/>
            <person name="Sheth M."/>
            <person name="Batra D."/>
            <person name="Pryor J."/>
            <person name="Bernardet J.-F."/>
            <person name="Hugo C."/>
            <person name="Kampfer P."/>
            <person name="Newman J."/>
            <person name="Mcquiston J.R."/>
        </authorList>
    </citation>
    <scope>NUCLEOTIDE SEQUENCE [LARGE SCALE GENOMIC DNA]</scope>
    <source>
        <strain evidence="1 2">G0235</strain>
    </source>
</reference>
<dbReference type="EMBL" id="RJTW01000004">
    <property type="protein sequence ID" value="ROH94315.1"/>
    <property type="molecule type" value="Genomic_DNA"/>
</dbReference>
<accession>A0ABX9XAV1</accession>
<sequence>MYNRHKTWRFFYLTKYIKMKKAIILFHLFITIVIFSQKKFDVVYEADYKLNYKLSNSNNFKKETTFALLINENSSFFKDLRRYISDSLMVEKKLNTIEEAMKYNTDFRGYIGTTSAKLYVTDEINYSYFGYEEPNNTNWKIKNEFKTVAGYKCQKAETTKYGRTWIAWFATEIPFPFGPYKFNGLPGLIAEVYDTKDDYHYTLYTFRKRKYTCKSANIATNVKNLTKEKVAEVFKNRLAGKLRLNEQYIENVEDREYMRRNAEEAIKNYNPIELSIY</sequence>
<comment type="caution">
    <text evidence="1">The sequence shown here is derived from an EMBL/GenBank/DDBJ whole genome shotgun (WGS) entry which is preliminary data.</text>
</comment>
<dbReference type="Pfam" id="PF09697">
    <property type="entry name" value="Porph_ging"/>
    <property type="match status" value="1"/>
</dbReference>
<proteinExistence type="predicted"/>